<reference evidence="3 5" key="2">
    <citation type="journal article" date="2013" name="Nature">
        <title>Insights into bilaterian evolution from three spiralian genomes.</title>
        <authorList>
            <person name="Simakov O."/>
            <person name="Marletaz F."/>
            <person name="Cho S.J."/>
            <person name="Edsinger-Gonzales E."/>
            <person name="Havlak P."/>
            <person name="Hellsten U."/>
            <person name="Kuo D.H."/>
            <person name="Larsson T."/>
            <person name="Lv J."/>
            <person name="Arendt D."/>
            <person name="Savage R."/>
            <person name="Osoegawa K."/>
            <person name="de Jong P."/>
            <person name="Grimwood J."/>
            <person name="Chapman J.A."/>
            <person name="Shapiro H."/>
            <person name="Aerts A."/>
            <person name="Otillar R.P."/>
            <person name="Terry A.Y."/>
            <person name="Boore J.L."/>
            <person name="Grigoriev I.V."/>
            <person name="Lindberg D.R."/>
            <person name="Seaver E.C."/>
            <person name="Weisblat D.A."/>
            <person name="Putnam N.H."/>
            <person name="Rokhsar D.S."/>
        </authorList>
    </citation>
    <scope>NUCLEOTIDE SEQUENCE</scope>
</reference>
<evidence type="ECO:0000313" key="5">
    <source>
        <dbReference type="Proteomes" id="UP000015101"/>
    </source>
</evidence>
<feature type="region of interest" description="Disordered" evidence="2">
    <location>
        <begin position="111"/>
        <end position="131"/>
    </location>
</feature>
<reference evidence="5" key="1">
    <citation type="submission" date="2012-12" db="EMBL/GenBank/DDBJ databases">
        <authorList>
            <person name="Hellsten U."/>
            <person name="Grimwood J."/>
            <person name="Chapman J.A."/>
            <person name="Shapiro H."/>
            <person name="Aerts A."/>
            <person name="Otillar R.P."/>
            <person name="Terry A.Y."/>
            <person name="Boore J.L."/>
            <person name="Simakov O."/>
            <person name="Marletaz F."/>
            <person name="Cho S.-J."/>
            <person name="Edsinger-Gonzales E."/>
            <person name="Havlak P."/>
            <person name="Kuo D.-H."/>
            <person name="Larsson T."/>
            <person name="Lv J."/>
            <person name="Arendt D."/>
            <person name="Savage R."/>
            <person name="Osoegawa K."/>
            <person name="de Jong P."/>
            <person name="Lindberg D.R."/>
            <person name="Seaver E.C."/>
            <person name="Weisblat D.A."/>
            <person name="Putnam N.H."/>
            <person name="Grigoriev I.V."/>
            <person name="Rokhsar D.S."/>
        </authorList>
    </citation>
    <scope>NUCLEOTIDE SEQUENCE</scope>
</reference>
<dbReference type="PANTHER" id="PTHR18978">
    <property type="entry name" value="GRIP-1 ASSOCIATED PROTEIN 1"/>
    <property type="match status" value="1"/>
</dbReference>
<evidence type="ECO:0000256" key="1">
    <source>
        <dbReference type="SAM" id="Coils"/>
    </source>
</evidence>
<sequence>MAVPVQFSDGDFNRMQNQLLELREMLYKSDEKCRKQEKELNAVIEEQRKLERDLTKANQDYELALNEIDSLRMKLRCYEDDFRIQNEALMKELGELVTTNETLEKELTHYRTTASTSASHSSTTNNNNDDIVDDVSIDVTATSSSLSGILATTPAAYQQKQLLLQDEVRRLQAQCNVLLKPATTAMITTEDDISVDLEMKLSIEREEKFLLKKQFSDLQGKFVERSTSLQAEVDRLNEKLKKKQESLLQLQESKDHLYNEMDTKLQNTTKDLTLSLSHLRTSYEQKVNKQTQEIEQLTKDIKSLKMKLTECETQKLESVEKQRGMDEQREQRVKEIVNDCQLNVTKYKQANDQLSERLSEVKEELKQCTDSNTKLTEDLSKLQADFTKQSDVLKQVTEVV</sequence>
<evidence type="ECO:0000313" key="3">
    <source>
        <dbReference type="EMBL" id="ESN92041.1"/>
    </source>
</evidence>
<dbReference type="KEGG" id="hro:HELRODRAFT_181817"/>
<dbReference type="AlphaFoldDB" id="T1FHD4"/>
<gene>
    <name evidence="4" type="primary">20208233</name>
    <name evidence="3" type="ORF">HELRODRAFT_181817</name>
</gene>
<dbReference type="InterPro" id="IPR026204">
    <property type="entry name" value="GRIPAP1"/>
</dbReference>
<dbReference type="PANTHER" id="PTHR18978:SF1">
    <property type="entry name" value="GRIP1-ASSOCIATED PROTEIN 1"/>
    <property type="match status" value="1"/>
</dbReference>
<dbReference type="GO" id="GO:0099158">
    <property type="term" value="P:regulation of recycling endosome localization within postsynapse"/>
    <property type="evidence" value="ECO:0000318"/>
    <property type="project" value="GO_Central"/>
</dbReference>
<dbReference type="RefSeq" id="XP_009029849.1">
    <property type="nucleotide sequence ID" value="XM_009031601.1"/>
</dbReference>
<dbReference type="GO" id="GO:0098998">
    <property type="term" value="C:extrinsic component of postsynaptic early endosome membrane"/>
    <property type="evidence" value="ECO:0000318"/>
    <property type="project" value="GO_Central"/>
</dbReference>
<dbReference type="GO" id="GO:0099152">
    <property type="term" value="P:regulation of neurotransmitter receptor transport, endosome to postsynaptic membrane"/>
    <property type="evidence" value="ECO:0000318"/>
    <property type="project" value="GO_Central"/>
</dbReference>
<dbReference type="EMBL" id="AMQM01007815">
    <property type="status" value="NOT_ANNOTATED_CDS"/>
    <property type="molecule type" value="Genomic_DNA"/>
</dbReference>
<dbReference type="OrthoDB" id="6269447at2759"/>
<dbReference type="STRING" id="6412.T1FHD4"/>
<keyword evidence="1" id="KW-0175">Coiled coil</keyword>
<name>T1FHD4_HELRO</name>
<dbReference type="EMBL" id="KB097673">
    <property type="protein sequence ID" value="ESN92041.1"/>
    <property type="molecule type" value="Genomic_DNA"/>
</dbReference>
<evidence type="ECO:0000256" key="2">
    <source>
        <dbReference type="SAM" id="MobiDB-lite"/>
    </source>
</evidence>
<dbReference type="EnsemblMetazoa" id="HelroT181817">
    <property type="protein sequence ID" value="HelroP181817"/>
    <property type="gene ID" value="HelroG181817"/>
</dbReference>
<feature type="coiled-coil region" evidence="1">
    <location>
        <begin position="226"/>
        <end position="385"/>
    </location>
</feature>
<evidence type="ECO:0000313" key="4">
    <source>
        <dbReference type="EnsemblMetazoa" id="HelroP181817"/>
    </source>
</evidence>
<protein>
    <submittedName>
        <fullName evidence="3 4">Uncharacterized protein</fullName>
    </submittedName>
</protein>
<feature type="compositionally biased region" description="Low complexity" evidence="2">
    <location>
        <begin position="112"/>
        <end position="129"/>
    </location>
</feature>
<organism evidence="4 5">
    <name type="scientific">Helobdella robusta</name>
    <name type="common">Californian leech</name>
    <dbReference type="NCBI Taxonomy" id="6412"/>
    <lineage>
        <taxon>Eukaryota</taxon>
        <taxon>Metazoa</taxon>
        <taxon>Spiralia</taxon>
        <taxon>Lophotrochozoa</taxon>
        <taxon>Annelida</taxon>
        <taxon>Clitellata</taxon>
        <taxon>Hirudinea</taxon>
        <taxon>Rhynchobdellida</taxon>
        <taxon>Glossiphoniidae</taxon>
        <taxon>Helobdella</taxon>
    </lineage>
</organism>
<keyword evidence="5" id="KW-1185">Reference proteome</keyword>
<dbReference type="CTD" id="20208233"/>
<dbReference type="OMA" id="VIRTECE"/>
<dbReference type="GeneID" id="20208233"/>
<accession>T1FHD4</accession>
<reference evidence="4" key="3">
    <citation type="submission" date="2015-06" db="UniProtKB">
        <authorList>
            <consortium name="EnsemblMetazoa"/>
        </authorList>
    </citation>
    <scope>IDENTIFICATION</scope>
</reference>
<dbReference type="Proteomes" id="UP000015101">
    <property type="component" value="Unassembled WGS sequence"/>
</dbReference>
<proteinExistence type="predicted"/>
<dbReference type="GO" id="GO:0098978">
    <property type="term" value="C:glutamatergic synapse"/>
    <property type="evidence" value="ECO:0000318"/>
    <property type="project" value="GO_Central"/>
</dbReference>
<dbReference type="HOGENOM" id="CLU_689430_0_0_1"/>
<dbReference type="InParanoid" id="T1FHD4"/>
<feature type="coiled-coil region" evidence="1">
    <location>
        <begin position="33"/>
        <end position="106"/>
    </location>
</feature>